<proteinExistence type="predicted"/>
<dbReference type="Proteomes" id="UP000295418">
    <property type="component" value="Unassembled WGS sequence"/>
</dbReference>
<dbReference type="Gene3D" id="2.30.30.240">
    <property type="entry name" value="PRC-barrel domain"/>
    <property type="match status" value="2"/>
</dbReference>
<feature type="domain" description="PRC-barrel" evidence="1">
    <location>
        <begin position="3"/>
        <end position="68"/>
    </location>
</feature>
<feature type="domain" description="PRC-barrel" evidence="1">
    <location>
        <begin position="89"/>
        <end position="158"/>
    </location>
</feature>
<accession>A0A4R4EGE8</accession>
<reference evidence="2 3" key="1">
    <citation type="submission" date="2019-03" db="EMBL/GenBank/DDBJ databases">
        <authorList>
            <person name="Kim M.K.M."/>
        </authorList>
    </citation>
    <scope>NUCLEOTIDE SEQUENCE [LARGE SCALE GENOMIC DNA]</scope>
    <source>
        <strain evidence="2 3">18JY21-1</strain>
    </source>
</reference>
<gene>
    <name evidence="2" type="ORF">E0485_12200</name>
</gene>
<dbReference type="SUPFAM" id="SSF50346">
    <property type="entry name" value="PRC-barrel domain"/>
    <property type="match status" value="2"/>
</dbReference>
<keyword evidence="3" id="KW-1185">Reference proteome</keyword>
<dbReference type="AlphaFoldDB" id="A0A4R4EGE8"/>
<dbReference type="EMBL" id="SKFG01000010">
    <property type="protein sequence ID" value="TCZ77215.1"/>
    <property type="molecule type" value="Genomic_DNA"/>
</dbReference>
<comment type="caution">
    <text evidence="2">The sequence shown here is derived from an EMBL/GenBank/DDBJ whole genome shotgun (WGS) entry which is preliminary data.</text>
</comment>
<evidence type="ECO:0000313" key="3">
    <source>
        <dbReference type="Proteomes" id="UP000295418"/>
    </source>
</evidence>
<evidence type="ECO:0000313" key="2">
    <source>
        <dbReference type="EMBL" id="TCZ77215.1"/>
    </source>
</evidence>
<dbReference type="InterPro" id="IPR027275">
    <property type="entry name" value="PRC-brl_dom"/>
</dbReference>
<name>A0A4R4EGE8_9BACL</name>
<dbReference type="Pfam" id="PF05239">
    <property type="entry name" value="PRC"/>
    <property type="match status" value="2"/>
</dbReference>
<dbReference type="OrthoDB" id="1707618at2"/>
<dbReference type="InterPro" id="IPR011033">
    <property type="entry name" value="PRC_barrel-like_sf"/>
</dbReference>
<protein>
    <submittedName>
        <fullName evidence="2">Photosystem reaction center subunit H</fullName>
    </submittedName>
</protein>
<dbReference type="RefSeq" id="WP_132418316.1">
    <property type="nucleotide sequence ID" value="NZ_SKFG01000010.1"/>
</dbReference>
<organism evidence="2 3">
    <name type="scientific">Paenibacillus albiflavus</name>
    <dbReference type="NCBI Taxonomy" id="2545760"/>
    <lineage>
        <taxon>Bacteria</taxon>
        <taxon>Bacillati</taxon>
        <taxon>Bacillota</taxon>
        <taxon>Bacilli</taxon>
        <taxon>Bacillales</taxon>
        <taxon>Paenibacillaceae</taxon>
        <taxon>Paenibacillus</taxon>
    </lineage>
</organism>
<sequence length="173" mass="19428">MLKARHIIGLPIICLQNGKRLGKVFDLLIDQDWQLSGVILSPKGWFSQCQTISSNDFVACGEDAITIENRSFIHKWNEDSTQTTLLEGQHKIKGLPIITVTGNQLGILEDVYFSKQMGNKIKGFEISEGFISDLTEGRKWLALPDSVTRGEEAIIVPARCEEEVTEFFVSKEE</sequence>
<evidence type="ECO:0000259" key="1">
    <source>
        <dbReference type="Pfam" id="PF05239"/>
    </source>
</evidence>